<protein>
    <submittedName>
        <fullName evidence="1">Uncharacterized protein</fullName>
    </submittedName>
</protein>
<dbReference type="Proteomes" id="UP000095712">
    <property type="component" value="Unassembled WGS sequence"/>
</dbReference>
<sequence>MIAMKPVSKTGIVIRYNFVKLEHEYHYCPACGGTLNAGPDYYPDFCEKCGQALDFSGTEWKEDRQIGFVEPEAV</sequence>
<dbReference type="OrthoDB" id="2054621at2"/>
<gene>
    <name evidence="1" type="ORF">ERS852523_00986</name>
</gene>
<evidence type="ECO:0000313" key="2">
    <source>
        <dbReference type="Proteomes" id="UP000095712"/>
    </source>
</evidence>
<dbReference type="EMBL" id="CZAW01000008">
    <property type="protein sequence ID" value="CUP24143.1"/>
    <property type="molecule type" value="Genomic_DNA"/>
</dbReference>
<proteinExistence type="predicted"/>
<accession>A0A174LJ46</accession>
<reference evidence="1 2" key="1">
    <citation type="submission" date="2015-09" db="EMBL/GenBank/DDBJ databases">
        <authorList>
            <consortium name="Pathogen Informatics"/>
        </authorList>
    </citation>
    <scope>NUCLEOTIDE SEQUENCE [LARGE SCALE GENOMIC DNA]</scope>
    <source>
        <strain evidence="1 2">2789STDY5834911</strain>
    </source>
</reference>
<dbReference type="AlphaFoldDB" id="A0A174LJ46"/>
<evidence type="ECO:0000313" key="1">
    <source>
        <dbReference type="EMBL" id="CUP24143.1"/>
    </source>
</evidence>
<organism evidence="1 2">
    <name type="scientific">Blautia wexlerae</name>
    <dbReference type="NCBI Taxonomy" id="418240"/>
    <lineage>
        <taxon>Bacteria</taxon>
        <taxon>Bacillati</taxon>
        <taxon>Bacillota</taxon>
        <taxon>Clostridia</taxon>
        <taxon>Lachnospirales</taxon>
        <taxon>Lachnospiraceae</taxon>
        <taxon>Blautia</taxon>
    </lineage>
</organism>
<name>A0A174LJ46_9FIRM</name>
<dbReference type="RefSeq" id="WP_055149911.1">
    <property type="nucleotide sequence ID" value="NZ_CZAW01000008.1"/>
</dbReference>